<evidence type="ECO:0000259" key="1">
    <source>
        <dbReference type="Pfam" id="PF17293"/>
    </source>
</evidence>
<dbReference type="AlphaFoldDB" id="A0A6N3H5L3"/>
<dbReference type="InterPro" id="IPR035386">
    <property type="entry name" value="Arm-DNA-bind_5"/>
</dbReference>
<dbReference type="EMBL" id="CACRUV010000050">
    <property type="protein sequence ID" value="VYU71722.1"/>
    <property type="molecule type" value="Genomic_DNA"/>
</dbReference>
<proteinExistence type="predicted"/>
<sequence>MAKLENKTKENLKLEQNKLSDGRISLYLEYYLGREEKPVLDENGNQVYYESGKMQGRPKFAIKHHRRKENLSLYLIDKPRTPAERQQNKETLELAMRIRAEREQEFKESMLGYRLKKDRAVNFLDYFQAYINSYTKKDIRMVQIALSRFKDFLKEKYPMNVAGTSRTRCKPCPYFP</sequence>
<evidence type="ECO:0000313" key="2">
    <source>
        <dbReference type="EMBL" id="VYU71722.1"/>
    </source>
</evidence>
<reference evidence="2" key="1">
    <citation type="submission" date="2019-11" db="EMBL/GenBank/DDBJ databases">
        <authorList>
            <person name="Feng L."/>
        </authorList>
    </citation>
    <scope>NUCLEOTIDE SEQUENCE</scope>
    <source>
        <strain evidence="2">PmerdaeLFYP103</strain>
    </source>
</reference>
<dbReference type="Pfam" id="PF17293">
    <property type="entry name" value="Arm-DNA-bind_5"/>
    <property type="match status" value="1"/>
</dbReference>
<feature type="domain" description="Arm DNA-binding" evidence="1">
    <location>
        <begin position="13"/>
        <end position="104"/>
    </location>
</feature>
<organism evidence="2">
    <name type="scientific">Parabacteroides merdae</name>
    <dbReference type="NCBI Taxonomy" id="46503"/>
    <lineage>
        <taxon>Bacteria</taxon>
        <taxon>Pseudomonadati</taxon>
        <taxon>Bacteroidota</taxon>
        <taxon>Bacteroidia</taxon>
        <taxon>Bacteroidales</taxon>
        <taxon>Tannerellaceae</taxon>
        <taxon>Parabacteroides</taxon>
    </lineage>
</organism>
<name>A0A6N3H5L3_9BACT</name>
<protein>
    <recommendedName>
        <fullName evidence="1">Arm DNA-binding domain-containing protein</fullName>
    </recommendedName>
</protein>
<accession>A0A6N3H5L3</accession>
<gene>
    <name evidence="2" type="ORF">PMLFYP103_03415</name>
</gene>